<dbReference type="Pfam" id="PF01448">
    <property type="entry name" value="ELM2"/>
    <property type="match status" value="1"/>
</dbReference>
<feature type="non-terminal residue" evidence="10">
    <location>
        <position position="1451"/>
    </location>
</feature>
<evidence type="ECO:0000256" key="1">
    <source>
        <dbReference type="ARBA" id="ARBA00004123"/>
    </source>
</evidence>
<evidence type="ECO:0000313" key="11">
    <source>
        <dbReference type="Proteomes" id="UP000728032"/>
    </source>
</evidence>
<accession>A0A7R9LDC9</accession>
<evidence type="ECO:0000256" key="3">
    <source>
        <dbReference type="ARBA" id="ARBA00023163"/>
    </source>
</evidence>
<feature type="domain" description="SANT" evidence="9">
    <location>
        <begin position="1255"/>
        <end position="1317"/>
    </location>
</feature>
<keyword evidence="3" id="KW-0804">Transcription</keyword>
<feature type="region of interest" description="Disordered" evidence="6">
    <location>
        <begin position="1389"/>
        <end position="1416"/>
    </location>
</feature>
<keyword evidence="4" id="KW-0539">Nucleus</keyword>
<keyword evidence="5" id="KW-0862">Zinc</keyword>
<dbReference type="EMBL" id="CAJPVJ010000279">
    <property type="protein sequence ID" value="CAG2161919.1"/>
    <property type="molecule type" value="Genomic_DNA"/>
</dbReference>
<keyword evidence="5" id="KW-0479">Metal-binding</keyword>
<dbReference type="GO" id="GO:0006357">
    <property type="term" value="P:regulation of transcription by RNA polymerase II"/>
    <property type="evidence" value="ECO:0007669"/>
    <property type="project" value="TreeGrafter"/>
</dbReference>
<feature type="compositionally biased region" description="Low complexity" evidence="6">
    <location>
        <begin position="269"/>
        <end position="284"/>
    </location>
</feature>
<feature type="compositionally biased region" description="Polar residues" evidence="6">
    <location>
        <begin position="563"/>
        <end position="573"/>
    </location>
</feature>
<reference evidence="10" key="1">
    <citation type="submission" date="2020-11" db="EMBL/GenBank/DDBJ databases">
        <authorList>
            <person name="Tran Van P."/>
        </authorList>
    </citation>
    <scope>NUCLEOTIDE SEQUENCE</scope>
</reference>
<organism evidence="10">
    <name type="scientific">Oppiella nova</name>
    <dbReference type="NCBI Taxonomy" id="334625"/>
    <lineage>
        <taxon>Eukaryota</taxon>
        <taxon>Metazoa</taxon>
        <taxon>Ecdysozoa</taxon>
        <taxon>Arthropoda</taxon>
        <taxon>Chelicerata</taxon>
        <taxon>Arachnida</taxon>
        <taxon>Acari</taxon>
        <taxon>Acariformes</taxon>
        <taxon>Sarcoptiformes</taxon>
        <taxon>Oribatida</taxon>
        <taxon>Brachypylina</taxon>
        <taxon>Oppioidea</taxon>
        <taxon>Oppiidae</taxon>
        <taxon>Oppiella</taxon>
    </lineage>
</organism>
<feature type="region of interest" description="Disordered" evidence="6">
    <location>
        <begin position="948"/>
        <end position="980"/>
    </location>
</feature>
<dbReference type="GO" id="GO:0003714">
    <property type="term" value="F:transcription corepressor activity"/>
    <property type="evidence" value="ECO:0007669"/>
    <property type="project" value="TreeGrafter"/>
</dbReference>
<comment type="subcellular location">
    <subcellularLocation>
        <location evidence="1">Nucleus</location>
    </subcellularLocation>
</comment>
<feature type="region of interest" description="Disordered" evidence="6">
    <location>
        <begin position="529"/>
        <end position="580"/>
    </location>
</feature>
<dbReference type="GO" id="GO:0000118">
    <property type="term" value="C:histone deacetylase complex"/>
    <property type="evidence" value="ECO:0007669"/>
    <property type="project" value="TreeGrafter"/>
</dbReference>
<dbReference type="PROSITE" id="PS51156">
    <property type="entry name" value="ELM2"/>
    <property type="match status" value="1"/>
</dbReference>
<evidence type="ECO:0000256" key="4">
    <source>
        <dbReference type="ARBA" id="ARBA00023242"/>
    </source>
</evidence>
<feature type="region of interest" description="Disordered" evidence="6">
    <location>
        <begin position="112"/>
        <end position="131"/>
    </location>
</feature>
<dbReference type="Gene3D" id="3.30.160.60">
    <property type="entry name" value="Classic Zinc Finger"/>
    <property type="match status" value="1"/>
</dbReference>
<feature type="compositionally biased region" description="Low complexity" evidence="6">
    <location>
        <begin position="948"/>
        <end position="958"/>
    </location>
</feature>
<evidence type="ECO:0000259" key="7">
    <source>
        <dbReference type="PROSITE" id="PS50157"/>
    </source>
</evidence>
<evidence type="ECO:0000256" key="5">
    <source>
        <dbReference type="PROSITE-ProRule" id="PRU00042"/>
    </source>
</evidence>
<dbReference type="InterPro" id="IPR017884">
    <property type="entry name" value="SANT_dom"/>
</dbReference>
<keyword evidence="2" id="KW-0805">Transcription regulation</keyword>
<dbReference type="EMBL" id="OC915104">
    <property type="protein sequence ID" value="CAD7638651.1"/>
    <property type="molecule type" value="Genomic_DNA"/>
</dbReference>
<dbReference type="InterPro" id="IPR013087">
    <property type="entry name" value="Znf_C2H2_type"/>
</dbReference>
<feature type="compositionally biased region" description="Basic and acidic residues" evidence="6">
    <location>
        <begin position="191"/>
        <end position="200"/>
    </location>
</feature>
<feature type="domain" description="C2H2-type" evidence="7">
    <location>
        <begin position="325"/>
        <end position="352"/>
    </location>
</feature>
<feature type="compositionally biased region" description="Low complexity" evidence="6">
    <location>
        <begin position="1347"/>
        <end position="1360"/>
    </location>
</feature>
<dbReference type="PROSITE" id="PS50157">
    <property type="entry name" value="ZINC_FINGER_C2H2_2"/>
    <property type="match status" value="2"/>
</dbReference>
<proteinExistence type="predicted"/>
<keyword evidence="11" id="KW-1185">Reference proteome</keyword>
<dbReference type="SMART" id="SM01189">
    <property type="entry name" value="ELM2"/>
    <property type="match status" value="1"/>
</dbReference>
<evidence type="ECO:0000256" key="2">
    <source>
        <dbReference type="ARBA" id="ARBA00023015"/>
    </source>
</evidence>
<feature type="region of interest" description="Disordered" evidence="6">
    <location>
        <begin position="399"/>
        <end position="463"/>
    </location>
</feature>
<feature type="compositionally biased region" description="Polar residues" evidence="6">
    <location>
        <begin position="1009"/>
        <end position="1019"/>
    </location>
</feature>
<dbReference type="Proteomes" id="UP000728032">
    <property type="component" value="Unassembled WGS sequence"/>
</dbReference>
<gene>
    <name evidence="10" type="ORF">ONB1V03_LOCUS1520</name>
</gene>
<feature type="domain" description="ELM2" evidence="8">
    <location>
        <begin position="1150"/>
        <end position="1240"/>
    </location>
</feature>
<dbReference type="PANTHER" id="PTHR16089:SF40">
    <property type="entry name" value="SUPPRESSOR OF ACTIVATED EGL-4 PROTEIN 1"/>
    <property type="match status" value="1"/>
</dbReference>
<dbReference type="SMART" id="SM00355">
    <property type="entry name" value="ZnF_C2H2"/>
    <property type="match status" value="3"/>
</dbReference>
<evidence type="ECO:0000259" key="9">
    <source>
        <dbReference type="PROSITE" id="PS51293"/>
    </source>
</evidence>
<dbReference type="PROSITE" id="PS51293">
    <property type="entry name" value="SANT"/>
    <property type="match status" value="1"/>
</dbReference>
<dbReference type="Gene3D" id="1.10.10.60">
    <property type="entry name" value="Homeodomain-like"/>
    <property type="match status" value="1"/>
</dbReference>
<feature type="compositionally biased region" description="Polar residues" evidence="6">
    <location>
        <begin position="639"/>
        <end position="656"/>
    </location>
</feature>
<dbReference type="PANTHER" id="PTHR16089">
    <property type="entry name" value="REST COREPRESSOR COREST PROTEIN-RELATED"/>
    <property type="match status" value="1"/>
</dbReference>
<name>A0A7R9LDC9_9ACAR</name>
<evidence type="ECO:0000313" key="10">
    <source>
        <dbReference type="EMBL" id="CAD7638651.1"/>
    </source>
</evidence>
<feature type="compositionally biased region" description="Low complexity" evidence="6">
    <location>
        <begin position="400"/>
        <end position="410"/>
    </location>
</feature>
<dbReference type="Gene3D" id="4.10.1240.50">
    <property type="match status" value="1"/>
</dbReference>
<dbReference type="OrthoDB" id="5977959at2759"/>
<feature type="compositionally biased region" description="Low complexity" evidence="6">
    <location>
        <begin position="75"/>
        <end position="84"/>
    </location>
</feature>
<feature type="region of interest" description="Disordered" evidence="6">
    <location>
        <begin position="639"/>
        <end position="683"/>
    </location>
</feature>
<feature type="compositionally biased region" description="Low complexity" evidence="6">
    <location>
        <begin position="292"/>
        <end position="303"/>
    </location>
</feature>
<evidence type="ECO:0000256" key="6">
    <source>
        <dbReference type="SAM" id="MobiDB-lite"/>
    </source>
</evidence>
<dbReference type="GO" id="GO:0005667">
    <property type="term" value="C:transcription regulator complex"/>
    <property type="evidence" value="ECO:0007669"/>
    <property type="project" value="TreeGrafter"/>
</dbReference>
<dbReference type="InterPro" id="IPR000949">
    <property type="entry name" value="ELM2_dom"/>
</dbReference>
<keyword evidence="5" id="KW-0863">Zinc-finger</keyword>
<feature type="domain" description="C2H2-type" evidence="7">
    <location>
        <begin position="1422"/>
        <end position="1444"/>
    </location>
</feature>
<feature type="compositionally biased region" description="Pro residues" evidence="6">
    <location>
        <begin position="65"/>
        <end position="74"/>
    </location>
</feature>
<feature type="region of interest" description="Disordered" evidence="6">
    <location>
        <begin position="187"/>
        <end position="314"/>
    </location>
</feature>
<feature type="region of interest" description="Disordered" evidence="6">
    <location>
        <begin position="1004"/>
        <end position="1033"/>
    </location>
</feature>
<sequence>GCEKTYCDARSLRRHKENHHPPGPISGQNPQSLQTLAFIPGIALNFSTANVGLTPNQALNRIQYAPPPPPPQAPVPQSISPQSVVSTITNTTEQSAATQLQRLALHKHDNNIHNQMNDKWGSRDVPTPPKWHQNTSVINKTSFANNTEIGKQLLKQELNHKMQTNAVLMNPDSPENALLHQLLTQSTHSPGQEHHFKADKPQQQPQPQPPPLFHHVPQHSQQHQQSLPAHHPHPQQQQSAQHPTHHNQQPPPLHPHHSSHPHHKHESSHQSFRPQPQPPQQSMQTLPTNESQPQQQPHQQQTPVSDNWPYTMFSQNHHKSEPQQVECSLCQRKFKNIPALNGHMRLHGGYLKNQSQNGVNTSAISSTKKETNNKVDNNQMNANVRQIVDLIKEKISRNKAAASGGLSNSLAPPPPPQQQQPSNRSAQQTPSQVSHMSSHQQQQQLPLNSPMAPILSPVTPVTPTTTGNASSFNYDFHHSSANDLHFHRNDNSLYYDNQLQLQSLKEQLQQTQQFRMPSQPPTIAQIRFQSQEQRQHQSRRHSDSSDIGCNDVSTGGVGPGGPKQQQHMSYPTSTDDDECYSSQQFNDLLRRRTQRTCSDPGSDQPLMTINTAYQPSQHHSVFGHQYYNHSHSVPTTPTVCHNSSTLQPHSLPSTPTAGAAPVNFAHSPNHSQRGSQPNTPTDATAQQFNFMTAASPINHGSVHSQYSTSPSSVAAQYSPNTPYSPSHTTVQQFTYTVPQAQPQQQQPVVTGVYEERIDDTYEDSQMYDAITDYTNTGAVAHTIADDNFNFDNNMNAGAQYFEPQNQMMADTESNMQMDDQPIEQMSIESKPQQQIQQFFSNFATANTSHEYNPIVTTTSNYVQNSNYWTQSSLTNAVHMSPQMKPQVLPQHVDQHLMPKEPTNHHMNANHCYSMSTAPVITTTSMPAHSSIVTGMSSHTPNIAYIQSSPSLHQPSLSSAGGSRHHRSAPHISSTSSPPHLVVNLEKIDECDEEGDDVFLSPVGLAPSPKRSSPAISSCVASPKRPKHRPEPLYIPPHVNTCGYQSRLRSPRLWDPSVLPDTKNLSPPPYTPPPMLSPVRSGPGLFWHIISGNMTPKSGAAIQPKFVYSRKSSSDVKEEVLSQSVAQTPTTAYEPYDCEIPETAYETDIQPHVNIGPSFQARIPAFNKNKDEAKYRTDKGDLVWDPSVAESLTADDIESYLELSCCACVPGSGRNKEYAMHLLYISNGDIQEAIVKLLEPHPTISDGHPLSDYHYPENDIWVPQEIESYQCALNKCDKDFFSIAKEVWDLLTTISIRIGTKSVKQCIQFYYMWKKVCPEEYRRLRVIRRKRENETYFYNLRSKEGEDNPTNHNNNNNGNNNSIKYETDFDADNNNDTDCLTNGGSGLGVNSAQSSDVEDNVSSFLDSANPSPATSVGSQLGDYPCKLCGKVFQKVKSRSAHMKIHGSGAAKY</sequence>
<evidence type="ECO:0000259" key="8">
    <source>
        <dbReference type="PROSITE" id="PS51156"/>
    </source>
</evidence>
<evidence type="ECO:0008006" key="12">
    <source>
        <dbReference type="Google" id="ProtNLM"/>
    </source>
</evidence>
<feature type="region of interest" description="Disordered" evidence="6">
    <location>
        <begin position="1339"/>
        <end position="1366"/>
    </location>
</feature>
<dbReference type="GO" id="GO:0008270">
    <property type="term" value="F:zinc ion binding"/>
    <property type="evidence" value="ECO:0007669"/>
    <property type="project" value="UniProtKB-KW"/>
</dbReference>
<dbReference type="InterPro" id="IPR051066">
    <property type="entry name" value="Trans_reg/Corepressor"/>
</dbReference>
<dbReference type="PROSITE" id="PS00028">
    <property type="entry name" value="ZINC_FINGER_C2H2_1"/>
    <property type="match status" value="2"/>
</dbReference>
<feature type="region of interest" description="Disordered" evidence="6">
    <location>
        <begin position="60"/>
        <end position="84"/>
    </location>
</feature>
<protein>
    <recommendedName>
        <fullName evidence="12">Transcriptional-regulating factor 1</fullName>
    </recommendedName>
</protein>
<feature type="compositionally biased region" description="Polar residues" evidence="6">
    <location>
        <begin position="666"/>
        <end position="683"/>
    </location>
</feature>
<feature type="compositionally biased region" description="Low complexity" evidence="6">
    <location>
        <begin position="419"/>
        <end position="444"/>
    </location>
</feature>
<feature type="compositionally biased region" description="Basic residues" evidence="6">
    <location>
        <begin position="254"/>
        <end position="266"/>
    </location>
</feature>
<feature type="compositionally biased region" description="Low complexity" evidence="6">
    <location>
        <begin position="214"/>
        <end position="248"/>
    </location>
</feature>